<keyword evidence="3" id="KW-1185">Reference proteome</keyword>
<name>A0ABM7U493_9CHRO</name>
<sequence length="37" mass="4362">MGLINIKILTIEDLLYIYLIAILAMYLITVYKIFRLS</sequence>
<keyword evidence="1" id="KW-0472">Membrane</keyword>
<evidence type="ECO:0000256" key="1">
    <source>
        <dbReference type="SAM" id="Phobius"/>
    </source>
</evidence>
<dbReference type="EMBL" id="AP024987">
    <property type="protein sequence ID" value="BDA39510.1"/>
    <property type="molecule type" value="Genomic_DNA"/>
</dbReference>
<feature type="transmembrane region" description="Helical" evidence="1">
    <location>
        <begin position="15"/>
        <end position="34"/>
    </location>
</feature>
<keyword evidence="1" id="KW-0812">Transmembrane</keyword>
<reference evidence="2 3" key="1">
    <citation type="submission" date="2021-08" db="EMBL/GenBank/DDBJ databases">
        <title>Endosymbiont genome of Braarudosphaera bigelowii.</title>
        <authorList>
            <person name="Suzuki S."/>
            <person name="Ishida K."/>
        </authorList>
    </citation>
    <scope>NUCLEOTIDE SEQUENCE [LARGE SCALE GENOMIC DNA]</scope>
    <source>
        <strain evidence="2">CPSB-1</strain>
    </source>
</reference>
<gene>
    <name evidence="2" type="ORF">CPARK_000034900</name>
</gene>
<protein>
    <submittedName>
        <fullName evidence="2">Uncharacterized protein</fullName>
    </submittedName>
</protein>
<accession>A0ABM7U493</accession>
<evidence type="ECO:0000313" key="2">
    <source>
        <dbReference type="EMBL" id="BDA39510.1"/>
    </source>
</evidence>
<evidence type="ECO:0000313" key="3">
    <source>
        <dbReference type="Proteomes" id="UP001319803"/>
    </source>
</evidence>
<organism evidence="2 3">
    <name type="scientific">cyanobacterium endosymbiont of Braarudosphaera bigelowii</name>
    <dbReference type="NCBI Taxonomy" id="1285375"/>
    <lineage>
        <taxon>Bacteria</taxon>
        <taxon>Bacillati</taxon>
        <taxon>Cyanobacteriota</taxon>
        <taxon>Cyanophyceae</taxon>
        <taxon>Oscillatoriophycideae</taxon>
        <taxon>Chroococcales</taxon>
        <taxon>Aphanothecaceae</taxon>
        <taxon>Candidatus Atelocyanobacterium</taxon>
        <taxon>Candidatus Atelocyanobacterium thalassae</taxon>
    </lineage>
</organism>
<keyword evidence="1" id="KW-1133">Transmembrane helix</keyword>
<proteinExistence type="predicted"/>
<dbReference type="Proteomes" id="UP001319803">
    <property type="component" value="Chromosome"/>
</dbReference>